<feature type="domain" description="SOCS box" evidence="1">
    <location>
        <begin position="285"/>
        <end position="342"/>
    </location>
</feature>
<dbReference type="OMA" id="YYLESYW"/>
<dbReference type="InterPro" id="IPR001496">
    <property type="entry name" value="SOCS_box"/>
</dbReference>
<sequence>MGNNTSQWYSCVPKHVLTSCTLPTEPPWQEQQSLNNNHKQHIPSDQATDNLLQAIVMDDCSELQQLMDTNIDLNIPLNDNNETALILAVRLGHTNQVKTLINQPSCDKNKLNIKNCSTFDIALIYAYNQCTEVEDNVNYWEIIKILMSTSFDPICKDAMLYVVRTALKYGNTDFINQLSEIAIKYCTSCKFHELLLLQLHRHQPVFEGPMDDIFTTLSKFTIKLLCECSGSELVPIVNSMKYYLESHWHDKQNKLHVSKKLALYATASGWHWSTQYIDYISRVDPYLSSWCVMTSKTVPSLHHLCRCAYRKTLTCSVSISFEKFPQAIPRVIQEYICLKDVELLCRKNLQSITF</sequence>
<dbReference type="AlphaFoldDB" id="A0A0L8HJ07"/>
<evidence type="ECO:0000313" key="2">
    <source>
        <dbReference type="EMBL" id="KOF89248.1"/>
    </source>
</evidence>
<name>A0A0L8HJ07_OCTBM</name>
<dbReference type="PROSITE" id="PS50225">
    <property type="entry name" value="SOCS"/>
    <property type="match status" value="1"/>
</dbReference>
<dbReference type="InterPro" id="IPR036770">
    <property type="entry name" value="Ankyrin_rpt-contain_sf"/>
</dbReference>
<accession>A0A0L8HJ07</accession>
<proteinExistence type="predicted"/>
<dbReference type="KEGG" id="obi:106870380"/>
<dbReference type="EMBL" id="KQ418018">
    <property type="protein sequence ID" value="KOF89248.1"/>
    <property type="molecule type" value="Genomic_DNA"/>
</dbReference>
<reference evidence="2" key="1">
    <citation type="submission" date="2015-07" db="EMBL/GenBank/DDBJ databases">
        <title>MeaNS - Measles Nucleotide Surveillance Program.</title>
        <authorList>
            <person name="Tran T."/>
            <person name="Druce J."/>
        </authorList>
    </citation>
    <scope>NUCLEOTIDE SEQUENCE</scope>
    <source>
        <strain evidence="2">UCB-OBI-ISO-001</strain>
        <tissue evidence="2">Gonad</tissue>
    </source>
</reference>
<dbReference type="Gene3D" id="1.25.40.20">
    <property type="entry name" value="Ankyrin repeat-containing domain"/>
    <property type="match status" value="1"/>
</dbReference>
<evidence type="ECO:0000259" key="1">
    <source>
        <dbReference type="PROSITE" id="PS50225"/>
    </source>
</evidence>
<dbReference type="OrthoDB" id="194358at2759"/>
<gene>
    <name evidence="2" type="ORF">OCBIM_22013379mg</name>
</gene>
<protein>
    <recommendedName>
        <fullName evidence="1">SOCS box domain-containing protein</fullName>
    </recommendedName>
</protein>
<dbReference type="SUPFAM" id="SSF48403">
    <property type="entry name" value="Ankyrin repeat"/>
    <property type="match status" value="1"/>
</dbReference>
<organism evidence="2">
    <name type="scientific">Octopus bimaculoides</name>
    <name type="common">California two-spotted octopus</name>
    <dbReference type="NCBI Taxonomy" id="37653"/>
    <lineage>
        <taxon>Eukaryota</taxon>
        <taxon>Metazoa</taxon>
        <taxon>Spiralia</taxon>
        <taxon>Lophotrochozoa</taxon>
        <taxon>Mollusca</taxon>
        <taxon>Cephalopoda</taxon>
        <taxon>Coleoidea</taxon>
        <taxon>Octopodiformes</taxon>
        <taxon>Octopoda</taxon>
        <taxon>Incirrata</taxon>
        <taxon>Octopodidae</taxon>
        <taxon>Octopus</taxon>
    </lineage>
</organism>